<evidence type="ECO:0000256" key="1">
    <source>
        <dbReference type="ARBA" id="ARBA00004496"/>
    </source>
</evidence>
<dbReference type="FunFam" id="2.40.30.10:FF:000020">
    <property type="entry name" value="Translation elongation factor EF-1"/>
    <property type="match status" value="1"/>
</dbReference>
<dbReference type="Gene3D" id="3.40.50.300">
    <property type="entry name" value="P-loop containing nucleotide triphosphate hydrolases"/>
    <property type="match status" value="1"/>
</dbReference>
<dbReference type="GO" id="GO:0005829">
    <property type="term" value="C:cytosol"/>
    <property type="evidence" value="ECO:0007669"/>
    <property type="project" value="GOC"/>
</dbReference>
<dbReference type="NCBIfam" id="TIGR00231">
    <property type="entry name" value="small_GTP"/>
    <property type="match status" value="1"/>
</dbReference>
<keyword evidence="7" id="KW-0810">Translation regulation</keyword>
<dbReference type="InterPro" id="IPR004161">
    <property type="entry name" value="EFTu-like_2"/>
</dbReference>
<dbReference type="GO" id="GO:0003746">
    <property type="term" value="F:translation elongation factor activity"/>
    <property type="evidence" value="ECO:0007669"/>
    <property type="project" value="UniProtKB-KW"/>
</dbReference>
<keyword evidence="15" id="KW-0251">Elongation factor</keyword>
<dbReference type="Pfam" id="PF08938">
    <property type="entry name" value="HBS1_N"/>
    <property type="match status" value="1"/>
</dbReference>
<dbReference type="GO" id="GO:1990533">
    <property type="term" value="C:Dom34-Hbs1 complex"/>
    <property type="evidence" value="ECO:0007669"/>
    <property type="project" value="UniProtKB-ARBA"/>
</dbReference>
<keyword evidence="4" id="KW-0963">Cytoplasm</keyword>
<feature type="compositionally biased region" description="Polar residues" evidence="13">
    <location>
        <begin position="169"/>
        <end position="179"/>
    </location>
</feature>
<dbReference type="InterPro" id="IPR000795">
    <property type="entry name" value="T_Tr_GTP-bd_dom"/>
</dbReference>
<dbReference type="Proteomes" id="UP000016923">
    <property type="component" value="Unassembled WGS sequence"/>
</dbReference>
<proteinExistence type="inferred from homology"/>
<dbReference type="Pfam" id="PF00009">
    <property type="entry name" value="GTP_EFTU"/>
    <property type="match status" value="1"/>
</dbReference>
<evidence type="ECO:0000256" key="2">
    <source>
        <dbReference type="ARBA" id="ARBA00007249"/>
    </source>
</evidence>
<dbReference type="SUPFAM" id="SSF50465">
    <property type="entry name" value="EF-Tu/eEF-1alpha/eIF2-gamma C-terminal domain"/>
    <property type="match status" value="1"/>
</dbReference>
<dbReference type="VEuPathDB" id="FungiDB:F503_05491"/>
<dbReference type="GO" id="GO:0005525">
    <property type="term" value="F:GTP binding"/>
    <property type="evidence" value="ECO:0007669"/>
    <property type="project" value="UniProtKB-KW"/>
</dbReference>
<feature type="region of interest" description="Disordered" evidence="13">
    <location>
        <begin position="161"/>
        <end position="218"/>
    </location>
</feature>
<feature type="compositionally biased region" description="Basic and acidic residues" evidence="13">
    <location>
        <begin position="121"/>
        <end position="132"/>
    </location>
</feature>
<dbReference type="GO" id="GO:0002184">
    <property type="term" value="P:cytoplasmic translational termination"/>
    <property type="evidence" value="ECO:0007669"/>
    <property type="project" value="UniProtKB-ARBA"/>
</dbReference>
<dbReference type="InterPro" id="IPR005225">
    <property type="entry name" value="Small_GTP-bd"/>
</dbReference>
<dbReference type="PROSITE" id="PS51722">
    <property type="entry name" value="G_TR_2"/>
    <property type="match status" value="1"/>
</dbReference>
<keyword evidence="6" id="KW-0378">Hydrolase</keyword>
<dbReference type="STRING" id="1262450.S3CE96"/>
<keyword evidence="5" id="KW-0547">Nucleotide-binding</keyword>
<comment type="subunit">
    <text evidence="11">Component of the Dom34-Hbs1 complex, also named Pelota-HBS1L complex, composed of dom34 and hbs1.</text>
</comment>
<evidence type="ECO:0000259" key="14">
    <source>
        <dbReference type="PROSITE" id="PS51722"/>
    </source>
</evidence>
<comment type="similarity">
    <text evidence="2">Belongs to the TRAFAC class translation factor GTPase superfamily. Classic translation factor GTPase family. EF-Tu/EF-1A subfamily.</text>
</comment>
<comment type="catalytic activity">
    <reaction evidence="10">
        <text>GTP + H2O = GDP + phosphate + H(+)</text>
        <dbReference type="Rhea" id="RHEA:19669"/>
        <dbReference type="ChEBI" id="CHEBI:15377"/>
        <dbReference type="ChEBI" id="CHEBI:15378"/>
        <dbReference type="ChEBI" id="CHEBI:37565"/>
        <dbReference type="ChEBI" id="CHEBI:43474"/>
        <dbReference type="ChEBI" id="CHEBI:58189"/>
    </reaction>
    <physiologicalReaction direction="left-to-right" evidence="10">
        <dbReference type="Rhea" id="RHEA:19670"/>
    </physiologicalReaction>
</comment>
<evidence type="ECO:0000256" key="8">
    <source>
        <dbReference type="ARBA" id="ARBA00022917"/>
    </source>
</evidence>
<dbReference type="InterPro" id="IPR009000">
    <property type="entry name" value="Transl_B-barrel_sf"/>
</dbReference>
<comment type="subcellular location">
    <subcellularLocation>
        <location evidence="1">Cytoplasm</location>
    </subcellularLocation>
</comment>
<feature type="region of interest" description="Disordered" evidence="13">
    <location>
        <begin position="115"/>
        <end position="147"/>
    </location>
</feature>
<dbReference type="Pfam" id="PF03144">
    <property type="entry name" value="GTP_EFTU_D2"/>
    <property type="match status" value="1"/>
</dbReference>
<dbReference type="InterPro" id="IPR015033">
    <property type="entry name" value="HBS1-like_N"/>
</dbReference>
<evidence type="ECO:0000313" key="16">
    <source>
        <dbReference type="Proteomes" id="UP000016923"/>
    </source>
</evidence>
<evidence type="ECO:0000256" key="13">
    <source>
        <dbReference type="SAM" id="MobiDB-lite"/>
    </source>
</evidence>
<dbReference type="GO" id="GO:0003924">
    <property type="term" value="F:GTPase activity"/>
    <property type="evidence" value="ECO:0007669"/>
    <property type="project" value="InterPro"/>
</dbReference>
<dbReference type="SUPFAM" id="SSF52540">
    <property type="entry name" value="P-loop containing nucleoside triphosphate hydrolases"/>
    <property type="match status" value="1"/>
</dbReference>
<keyword evidence="8" id="KW-0648">Protein biosynthesis</keyword>
<evidence type="ECO:0000256" key="3">
    <source>
        <dbReference type="ARBA" id="ARBA00013870"/>
    </source>
</evidence>
<feature type="compositionally biased region" description="Acidic residues" evidence="13">
    <location>
        <begin position="12"/>
        <end position="30"/>
    </location>
</feature>
<accession>S3CE96</accession>
<organism evidence="15 16">
    <name type="scientific">Ophiostoma piceae (strain UAMH 11346)</name>
    <name type="common">Sap stain fungus</name>
    <dbReference type="NCBI Taxonomy" id="1262450"/>
    <lineage>
        <taxon>Eukaryota</taxon>
        <taxon>Fungi</taxon>
        <taxon>Dikarya</taxon>
        <taxon>Ascomycota</taxon>
        <taxon>Pezizomycotina</taxon>
        <taxon>Sordariomycetes</taxon>
        <taxon>Sordariomycetidae</taxon>
        <taxon>Ophiostomatales</taxon>
        <taxon>Ophiostomataceae</taxon>
        <taxon>Ophiostoma</taxon>
    </lineage>
</organism>
<feature type="domain" description="Tr-type G" evidence="14">
    <location>
        <begin position="294"/>
        <end position="515"/>
    </location>
</feature>
<dbReference type="HOGENOM" id="CLU_007265_3_2_1"/>
<evidence type="ECO:0000256" key="4">
    <source>
        <dbReference type="ARBA" id="ARBA00022490"/>
    </source>
</evidence>
<dbReference type="InterPro" id="IPR054696">
    <property type="entry name" value="GTP-eEF1A_C"/>
</dbReference>
<dbReference type="InterPro" id="IPR027417">
    <property type="entry name" value="P-loop_NTPase"/>
</dbReference>
<dbReference type="FunFam" id="3.40.50.300:FF:000204">
    <property type="entry name" value="Translation elongation factor Tu"/>
    <property type="match status" value="1"/>
</dbReference>
<dbReference type="InterPro" id="IPR050100">
    <property type="entry name" value="TRAFAC_GTPase_members"/>
</dbReference>
<evidence type="ECO:0000313" key="15">
    <source>
        <dbReference type="EMBL" id="EPE10396.1"/>
    </source>
</evidence>
<evidence type="ECO:0000256" key="9">
    <source>
        <dbReference type="ARBA" id="ARBA00023134"/>
    </source>
</evidence>
<dbReference type="CDD" id="cd01883">
    <property type="entry name" value="EF1_alpha"/>
    <property type="match status" value="1"/>
</dbReference>
<evidence type="ECO:0000256" key="11">
    <source>
        <dbReference type="ARBA" id="ARBA00063537"/>
    </source>
</evidence>
<reference evidence="15 16" key="1">
    <citation type="journal article" date="2013" name="BMC Genomics">
        <title>The genome and transcriptome of the pine saprophyte Ophiostoma piceae, and a comparison with the bark beetle-associated pine pathogen Grosmannia clavigera.</title>
        <authorList>
            <person name="Haridas S."/>
            <person name="Wang Y."/>
            <person name="Lim L."/>
            <person name="Massoumi Alamouti S."/>
            <person name="Jackman S."/>
            <person name="Docking R."/>
            <person name="Robertson G."/>
            <person name="Birol I."/>
            <person name="Bohlmann J."/>
            <person name="Breuil C."/>
        </authorList>
    </citation>
    <scope>NUCLEOTIDE SEQUENCE [LARGE SCALE GENOMIC DNA]</scope>
    <source>
        <strain evidence="15 16">UAMH 11346</strain>
    </source>
</reference>
<evidence type="ECO:0000256" key="5">
    <source>
        <dbReference type="ARBA" id="ARBA00022741"/>
    </source>
</evidence>
<dbReference type="OMA" id="VVQITCH"/>
<keyword evidence="9" id="KW-0342">GTP-binding</keyword>
<protein>
    <recommendedName>
        <fullName evidence="12">Elongation factor 1 alpha-like protein</fullName>
    </recommendedName>
    <alternativeName>
        <fullName evidence="3">Elongation factor 1-alpha</fullName>
    </alternativeName>
</protein>
<evidence type="ECO:0000256" key="6">
    <source>
        <dbReference type="ARBA" id="ARBA00022801"/>
    </source>
</evidence>
<sequence>MSRHQAYRNYDYDNDLDEYDGEEEEEELSSEDQALMRDATAAVRTVLGDNQRMVTDAQIQESLWHYYYDIEKTVGYLTKKFLTAPKKEPAQVLPRGGLLGGSSSTPKMSKLQLLAAQRKRKAEEAKKEKEAQEAGGSASEAITQPAVDVPELRKKAAQLTLGNVPPAAQTPSVTPSPGSTKAADLNSAREKRDVPKTKEDVSMEGAAGSSGVSGTQQSVEQQINVEDLIAQPSGLAQVLLGHRKRKRAAATSNGNTAKTASSLADDITDLKIDSTPLAKSKNLNVLGEYAKIKKKNANFVVVGHVDAGKSTMMARLLLDMKVVDQRTIEKYQKEAQAIGKASFALAWVLDSGEDERAHGVTIDIATRHFETDATAFTILDAPGHQDFVPNMIAGASQADFAILVVDAKTGAFESGIKGQTREHAVLLRSMGVMRLIVAVNKLDTVNWSQNRFDEIVSEVRQFLSDAQFKLSNISFVPVSGLHGDNLVRRSKEPAVSWYKGGTVLEELERSEPLPRALEKPLRLPISEVFRSAGSTISASGRIEAGSLQVGDALMVVPGNVKAHIKSLLRDGQPADWAVAGQNVTLNLVNINVLHVYPGVVLSDPTKPSGSLDTFTMKALAFESLVPMPIEVHRGRLNEAGVIQDLMQGLDKFTGEVVDKNPIVVRRGKIARIRVKLGKKLPLESGQRVILRAGGKTIAAGLLE</sequence>
<dbReference type="GO" id="GO:0006417">
    <property type="term" value="P:regulation of translation"/>
    <property type="evidence" value="ECO:0007669"/>
    <property type="project" value="UniProtKB-KW"/>
</dbReference>
<dbReference type="CDD" id="cd16267">
    <property type="entry name" value="HBS1-like_II"/>
    <property type="match status" value="1"/>
</dbReference>
<dbReference type="Pfam" id="PF22594">
    <property type="entry name" value="GTP-eEF1A_C"/>
    <property type="match status" value="1"/>
</dbReference>
<dbReference type="AlphaFoldDB" id="S3CE96"/>
<dbReference type="InterPro" id="IPR009001">
    <property type="entry name" value="Transl_elong_EF1A/Init_IF2_C"/>
</dbReference>
<name>S3CE96_OPHP1</name>
<dbReference type="PRINTS" id="PR00315">
    <property type="entry name" value="ELONGATNFCT"/>
</dbReference>
<dbReference type="Gene3D" id="2.40.30.10">
    <property type="entry name" value="Translation factors"/>
    <property type="match status" value="2"/>
</dbReference>
<gene>
    <name evidence="15" type="ORF">F503_05491</name>
</gene>
<evidence type="ECO:0000256" key="10">
    <source>
        <dbReference type="ARBA" id="ARBA00049117"/>
    </source>
</evidence>
<keyword evidence="16" id="KW-1185">Reference proteome</keyword>
<dbReference type="PANTHER" id="PTHR23115">
    <property type="entry name" value="TRANSLATION FACTOR"/>
    <property type="match status" value="1"/>
</dbReference>
<feature type="region of interest" description="Disordered" evidence="13">
    <location>
        <begin position="1"/>
        <end position="32"/>
    </location>
</feature>
<dbReference type="SUPFAM" id="SSF50447">
    <property type="entry name" value="Translation proteins"/>
    <property type="match status" value="1"/>
</dbReference>
<feature type="compositionally biased region" description="Basic and acidic residues" evidence="13">
    <location>
        <begin position="187"/>
        <end position="201"/>
    </location>
</feature>
<feature type="compositionally biased region" description="Low complexity" evidence="13">
    <location>
        <begin position="204"/>
        <end position="218"/>
    </location>
</feature>
<dbReference type="eggNOG" id="KOG0458">
    <property type="taxonomic scope" value="Eukaryota"/>
</dbReference>
<evidence type="ECO:0000256" key="12">
    <source>
        <dbReference type="ARBA" id="ARBA00074866"/>
    </source>
</evidence>
<dbReference type="EMBL" id="KE148146">
    <property type="protein sequence ID" value="EPE10396.1"/>
    <property type="molecule type" value="Genomic_DNA"/>
</dbReference>
<dbReference type="OrthoDB" id="342024at2759"/>
<evidence type="ECO:0000256" key="7">
    <source>
        <dbReference type="ARBA" id="ARBA00022845"/>
    </source>
</evidence>